<evidence type="ECO:0000256" key="1">
    <source>
        <dbReference type="SAM" id="MobiDB-lite"/>
    </source>
</evidence>
<dbReference type="InterPro" id="IPR008942">
    <property type="entry name" value="ENTH_VHS"/>
</dbReference>
<evidence type="ECO:0000313" key="3">
    <source>
        <dbReference type="EMBL" id="PWN34252.1"/>
    </source>
</evidence>
<reference evidence="3 4" key="1">
    <citation type="journal article" date="2018" name="Mol. Biol. Evol.">
        <title>Broad Genomic Sampling Reveals a Smut Pathogenic Ancestry of the Fungal Clade Ustilaginomycotina.</title>
        <authorList>
            <person name="Kijpornyongpan T."/>
            <person name="Mondo S.J."/>
            <person name="Barry K."/>
            <person name="Sandor L."/>
            <person name="Lee J."/>
            <person name="Lipzen A."/>
            <person name="Pangilinan J."/>
            <person name="LaButti K."/>
            <person name="Hainaut M."/>
            <person name="Henrissat B."/>
            <person name="Grigoriev I.V."/>
            <person name="Spatafora J.W."/>
            <person name="Aime M.C."/>
        </authorList>
    </citation>
    <scope>NUCLEOTIDE SEQUENCE [LARGE SCALE GENOMIC DNA]</scope>
    <source>
        <strain evidence="3 4">MCA 3882</strain>
    </source>
</reference>
<evidence type="ECO:0000259" key="2">
    <source>
        <dbReference type="PROSITE" id="PS51391"/>
    </source>
</evidence>
<feature type="region of interest" description="Disordered" evidence="1">
    <location>
        <begin position="233"/>
        <end position="257"/>
    </location>
</feature>
<dbReference type="Gene3D" id="1.25.40.90">
    <property type="match status" value="1"/>
</dbReference>
<name>A0A316V9W0_9BASI</name>
<dbReference type="InterPro" id="IPR006569">
    <property type="entry name" value="CID_dom"/>
</dbReference>
<dbReference type="Proteomes" id="UP000245771">
    <property type="component" value="Unassembled WGS sequence"/>
</dbReference>
<dbReference type="PROSITE" id="PS51391">
    <property type="entry name" value="CID"/>
    <property type="match status" value="1"/>
</dbReference>
<keyword evidence="4" id="KW-1185">Reference proteome</keyword>
<feature type="compositionally biased region" description="Basic and acidic residues" evidence="1">
    <location>
        <begin position="290"/>
        <end position="300"/>
    </location>
</feature>
<organism evidence="3 4">
    <name type="scientific">Meira miltonrushii</name>
    <dbReference type="NCBI Taxonomy" id="1280837"/>
    <lineage>
        <taxon>Eukaryota</taxon>
        <taxon>Fungi</taxon>
        <taxon>Dikarya</taxon>
        <taxon>Basidiomycota</taxon>
        <taxon>Ustilaginomycotina</taxon>
        <taxon>Exobasidiomycetes</taxon>
        <taxon>Exobasidiales</taxon>
        <taxon>Brachybasidiaceae</taxon>
        <taxon>Meira</taxon>
    </lineage>
</organism>
<feature type="region of interest" description="Disordered" evidence="1">
    <location>
        <begin position="164"/>
        <end position="217"/>
    </location>
</feature>
<evidence type="ECO:0000313" key="4">
    <source>
        <dbReference type="Proteomes" id="UP000245771"/>
    </source>
</evidence>
<dbReference type="AlphaFoldDB" id="A0A316V9W0"/>
<dbReference type="OrthoDB" id="79367at2759"/>
<feature type="region of interest" description="Disordered" evidence="1">
    <location>
        <begin position="269"/>
        <end position="322"/>
    </location>
</feature>
<accession>A0A316V9W0</accession>
<proteinExistence type="predicted"/>
<dbReference type="EMBL" id="KZ819604">
    <property type="protein sequence ID" value="PWN34252.1"/>
    <property type="molecule type" value="Genomic_DNA"/>
</dbReference>
<protein>
    <recommendedName>
        <fullName evidence="2">CID domain-containing protein</fullName>
    </recommendedName>
</protein>
<dbReference type="STRING" id="1280837.A0A316V9W0"/>
<gene>
    <name evidence="3" type="ORF">FA14DRAFT_161709</name>
</gene>
<dbReference type="SUPFAM" id="SSF48464">
    <property type="entry name" value="ENTH/VHS domain"/>
    <property type="match status" value="1"/>
</dbReference>
<dbReference type="GeneID" id="37021030"/>
<dbReference type="RefSeq" id="XP_025354554.1">
    <property type="nucleotide sequence ID" value="XM_025499249.1"/>
</dbReference>
<feature type="domain" description="CID" evidence="2">
    <location>
        <begin position="1"/>
        <end position="167"/>
    </location>
</feature>
<sequence>MTALQTFQKTLTDIVSSDKLSSSRVERIRNEASENFDHADDMASVIVKVHDSAKAKTKISSLYLFDAMARCAQEVIRRKASGFKYKDARPPKGSSSAAGTKEAMVDAANAFLGACAKIVEEIVLSTAQSVRPDQREKVAKVVDIWIKANTFDTGMLERIRSKALRGEGASHASFRSQEDEKGNSMGSPYGMLMNEDENTNNSRTTKSPPAPAGIPANLLAMLGNSGAKAVTTEAAKGASADQGQQANTGAPAAGTSLDPNQLAMLRRVAAQQEQEQQQQQQRKSSWQRPGSEDRRVRQGSRETSLPPRSEPAKQYQQNKQSFRGETINENESTSNTNANFWVDKSVGDLSNFDLSSFDPTKSENWLKVAQQWYNTYEYCPSNQELLVGIMSVMQSQMYMQSQMMGGGNDGFEANDGMQAEMQHTSAGWN</sequence>
<dbReference type="InParanoid" id="A0A316V9W0"/>
<feature type="compositionally biased region" description="Low complexity" evidence="1">
    <location>
        <begin position="271"/>
        <end position="281"/>
    </location>
</feature>